<reference evidence="4" key="1">
    <citation type="submission" date="2023-04" db="EMBL/GenBank/DDBJ databases">
        <title>Black Yeasts Isolated from many extreme environments.</title>
        <authorList>
            <person name="Coleine C."/>
            <person name="Stajich J.E."/>
            <person name="Selbmann L."/>
        </authorList>
    </citation>
    <scope>NUCLEOTIDE SEQUENCE</scope>
    <source>
        <strain evidence="4">CCFEE 5312</strain>
    </source>
</reference>
<protein>
    <submittedName>
        <fullName evidence="4">Uncharacterized protein</fullName>
    </submittedName>
</protein>
<accession>A0AAJ0DAA0</accession>
<feature type="domain" description="PH" evidence="3">
    <location>
        <begin position="417"/>
        <end position="530"/>
    </location>
</feature>
<evidence type="ECO:0000313" key="5">
    <source>
        <dbReference type="Proteomes" id="UP001271007"/>
    </source>
</evidence>
<dbReference type="InterPro" id="IPR057081">
    <property type="entry name" value="PH_N"/>
</dbReference>
<feature type="compositionally biased region" description="Low complexity" evidence="1">
    <location>
        <begin position="217"/>
        <end position="233"/>
    </location>
</feature>
<evidence type="ECO:0000256" key="1">
    <source>
        <dbReference type="SAM" id="MobiDB-lite"/>
    </source>
</evidence>
<dbReference type="Pfam" id="PF23074">
    <property type="entry name" value="PH_FT_N"/>
    <property type="match status" value="1"/>
</dbReference>
<sequence length="531" mass="60722">MATERTLISLALDAEDVASGLHTFRDGLPRSATRITAIIAQLFAISALLRGISDPVYPSLYRVEDDLALVLSTLRRSLDGAFDMFARSKGQPLQLAWEDLCDRLERDEGIGLLERLKWYHDFLKAQEAVLLGYRSRDLGFQRRQLVSLLEQQELLDSQAQRRAIDASASTPRPTRPRMPRTEIPISPTSPLGGWQDPFRRGSMPPPSVPDPPPPTSPTFTSSSSQTLNSSQTSYSSNTAFIPVQTTLAHWAQNVFDGQNPSHPFSLSYQPNVESICDEKHEPDALHDLVQDGFIRALELSFDHEQVWVRLYWRPADGRARILVMSKDNDGRQRHCCTLLTNLKVIRKGSSLQLCRLRREGKFRLWAQLNFVYYERMVLFYSTFVAMKRQDSRPVQHDALLDEFELEGTPERREDEIRYGGKIQDLRMIHALRLYQDRASGVVRLEASAHRGPMEHVPLWTAFVTRYEEKGDTDWAHFEGKGVVSLAALKPPPYVFLSGYEPPRGREGMYILQFTTDKDAKEFVEEWTRLCR</sequence>
<dbReference type="EMBL" id="JAWDJX010000034">
    <property type="protein sequence ID" value="KAK3050155.1"/>
    <property type="molecule type" value="Genomic_DNA"/>
</dbReference>
<dbReference type="Proteomes" id="UP001271007">
    <property type="component" value="Unassembled WGS sequence"/>
</dbReference>
<evidence type="ECO:0000313" key="4">
    <source>
        <dbReference type="EMBL" id="KAK3050155.1"/>
    </source>
</evidence>
<evidence type="ECO:0000259" key="3">
    <source>
        <dbReference type="Pfam" id="PF23076"/>
    </source>
</evidence>
<evidence type="ECO:0000259" key="2">
    <source>
        <dbReference type="Pfam" id="PF23074"/>
    </source>
</evidence>
<proteinExistence type="predicted"/>
<keyword evidence="5" id="KW-1185">Reference proteome</keyword>
<dbReference type="Pfam" id="PF23076">
    <property type="entry name" value="PH_FT_C"/>
    <property type="match status" value="1"/>
</dbReference>
<feature type="domain" description="PH" evidence="2">
    <location>
        <begin position="282"/>
        <end position="396"/>
    </location>
</feature>
<dbReference type="AlphaFoldDB" id="A0AAJ0DAA0"/>
<gene>
    <name evidence="4" type="ORF">LTR09_008544</name>
</gene>
<comment type="caution">
    <text evidence="4">The sequence shown here is derived from an EMBL/GenBank/DDBJ whole genome shotgun (WGS) entry which is preliminary data.</text>
</comment>
<feature type="compositionally biased region" description="Pro residues" evidence="1">
    <location>
        <begin position="203"/>
        <end position="216"/>
    </location>
</feature>
<dbReference type="InterPro" id="IPR057082">
    <property type="entry name" value="PH_C"/>
</dbReference>
<organism evidence="4 5">
    <name type="scientific">Extremus antarcticus</name>
    <dbReference type="NCBI Taxonomy" id="702011"/>
    <lineage>
        <taxon>Eukaryota</taxon>
        <taxon>Fungi</taxon>
        <taxon>Dikarya</taxon>
        <taxon>Ascomycota</taxon>
        <taxon>Pezizomycotina</taxon>
        <taxon>Dothideomycetes</taxon>
        <taxon>Dothideomycetidae</taxon>
        <taxon>Mycosphaerellales</taxon>
        <taxon>Extremaceae</taxon>
        <taxon>Extremus</taxon>
    </lineage>
</organism>
<name>A0AAJ0DAA0_9PEZI</name>
<feature type="region of interest" description="Disordered" evidence="1">
    <location>
        <begin position="160"/>
        <end position="233"/>
    </location>
</feature>